<evidence type="ECO:0000256" key="4">
    <source>
        <dbReference type="ARBA" id="ARBA00022833"/>
    </source>
</evidence>
<feature type="compositionally biased region" description="Basic and acidic residues" evidence="7">
    <location>
        <begin position="147"/>
        <end position="164"/>
    </location>
</feature>
<keyword evidence="6" id="KW-0539">Nucleus</keyword>
<dbReference type="PANTHER" id="PTHR21736">
    <property type="entry name" value="VERNALIZATION-INSENSITIVE PROTEIN 3"/>
    <property type="match status" value="1"/>
</dbReference>
<evidence type="ECO:0000256" key="2">
    <source>
        <dbReference type="ARBA" id="ARBA00022723"/>
    </source>
</evidence>
<evidence type="ECO:0000256" key="1">
    <source>
        <dbReference type="ARBA" id="ARBA00004123"/>
    </source>
</evidence>
<feature type="region of interest" description="Disordered" evidence="7">
    <location>
        <begin position="554"/>
        <end position="596"/>
    </location>
</feature>
<comment type="subcellular location">
    <subcellularLocation>
        <location evidence="1">Nucleus</location>
    </subcellularLocation>
</comment>
<dbReference type="GO" id="GO:0008270">
    <property type="term" value="F:zinc ion binding"/>
    <property type="evidence" value="ECO:0007669"/>
    <property type="project" value="UniProtKB-KW"/>
</dbReference>
<feature type="region of interest" description="Disordered" evidence="7">
    <location>
        <begin position="232"/>
        <end position="287"/>
    </location>
</feature>
<dbReference type="Proteomes" id="UP000324897">
    <property type="component" value="Chromosome 5"/>
</dbReference>
<feature type="domain" description="Oberon coiled-coil region" evidence="9">
    <location>
        <begin position="1254"/>
        <end position="1364"/>
    </location>
</feature>
<evidence type="ECO:0000313" key="10">
    <source>
        <dbReference type="EMBL" id="TVU47915.1"/>
    </source>
</evidence>
<evidence type="ECO:0000259" key="8">
    <source>
        <dbReference type="Pfam" id="PF07227"/>
    </source>
</evidence>
<reference evidence="10 11" key="1">
    <citation type="journal article" date="2019" name="Sci. Rep.">
        <title>A high-quality genome of Eragrostis curvula grass provides insights into Poaceae evolution and supports new strategies to enhance forage quality.</title>
        <authorList>
            <person name="Carballo J."/>
            <person name="Santos B.A.C.M."/>
            <person name="Zappacosta D."/>
            <person name="Garbus I."/>
            <person name="Selva J.P."/>
            <person name="Gallo C.A."/>
            <person name="Diaz A."/>
            <person name="Albertini E."/>
            <person name="Caccamo M."/>
            <person name="Echenique V."/>
        </authorList>
    </citation>
    <scope>NUCLEOTIDE SEQUENCE [LARGE SCALE GENOMIC DNA]</scope>
    <source>
        <strain evidence="11">cv. Victoria</strain>
        <tissue evidence="10">Leaf</tissue>
    </source>
</reference>
<sequence>MKRQRSYGDGLDDDRRRFYDRGPPPPPPPSRRPSREYEADRFDRRKGFGGGRGGVSSPDNQYREYQSPREYGGDRALHRSESFSGFRREFPNGFRLERDRPRRDGHGSSSWRRSGGGWRDAEGSGEYRAPARLSGASLPVPPQRSRSPIEPRRRFEVAKADKLRKQSASVNEMEEGEVAPDADHKTRPAAAVEHRKQVQPSHAKEKGAVQGELKKVESSRVSVDLGTYCKEMAGASHSDNTGSEQGKRRDDLMDEAGTAMDKGREKSALKFAEEGEGRHEMKSQDVAASDAGKFGLSTSPMQREVMQEKVNTHEETTNSIDAVEQSTSSSIMKVVIQEEATVRAETTDDIDGAGKTDTSSLKQDATQEEVVVLHKIDSADDEVGKSISRVTRQEVLQEQALVLDGTGSALDDVGKSVSSGMLEEVRKEEVMQHDGTANGVNRIEIGTSSGLLQEEMQEKIIPLLDETANTVDAPQPVSYSGLMKEAMHDEYLALDGVANTIGLVGQFDSSDMVKDTVALEGITNVVDVAGESNMSTGLQEEVMACLHQQALESKDSENLTVTEENISEPKEYDASQPAEDGRKMDHSEKRGAPEETTIAEEAIFMHENVEKPAKSFDMVVETENTNVFLQLTTEHAGWSKEEATNVNVMTREPRAEDKETGIAFDILGMKGNVDCAKSVGRGVDSTLQLRTEPAETSKPASTTIVKQEHDTIKIEKLDLSLSLSDCFQNSESKYSTPKTGSLVHATCSQPLPSSSFCTNLDGLTTSMSFSNSKTPGHNPSCSLTHQSTDNYEHSVSCKPMFMGVDQMSNRAGRKAQLSSEYTKKGANQPLHTVQINGHVSDNTLVGLSGHNNGTSKDYQRLGSISGVLSPTHSHGSQNSRLEHIRFRRQLTREGSSNSLTMGERQEGQQLVINGAGVIERVISKVVSEPFHHTAMMLQKMTENSITFLREAISDIIVNPDKRGQIIALQEALKKRSDLNNDLLQTCPQVLMEILVAIRTGLPYFIKKSSNVAKSDLVDIFLNLKCRNLSCRSVLPVDDCDCQICQWKTGFCSSCMCVVCSKFDLASNTCSWVGCDVCLHWCHTDCGLRHSLIRKGDSSLSAHNITEVQFHCAACGHPSEMFGFVKEVFRTCARQWRMDTLVRELRYVERIFSCGDDTRGQRVCNFVKQMLIKLENKAYYPEVVKCVTAFFSDDDVNLGIGPSEPLRGIPCSIAGGDGITSSSRMAAWKPYTLEGLPVSEKATVLSTTGSPSLHRASGETKFLAADDKPVIDELDSLIRLKQAESYMFQERANDARNQADDLRHIVMVKTARIEEDYATQIVDLNINELQERRKQKMDELQEFERTYRQFFSMKTRMETSIRKLLLKLEPMKRS</sequence>
<dbReference type="InterPro" id="IPR047578">
    <property type="entry name" value="OBE1-like_PHD"/>
</dbReference>
<dbReference type="Pfam" id="PF16312">
    <property type="entry name" value="Oberon_cc"/>
    <property type="match status" value="1"/>
</dbReference>
<feature type="compositionally biased region" description="Basic and acidic residues" evidence="7">
    <location>
        <begin position="71"/>
        <end position="106"/>
    </location>
</feature>
<dbReference type="Pfam" id="PF07227">
    <property type="entry name" value="PHD_Oberon"/>
    <property type="match status" value="1"/>
</dbReference>
<dbReference type="GO" id="GO:0010071">
    <property type="term" value="P:root meristem specification"/>
    <property type="evidence" value="ECO:0007669"/>
    <property type="project" value="TreeGrafter"/>
</dbReference>
<keyword evidence="5" id="KW-0175">Coiled coil</keyword>
<evidence type="ECO:0000259" key="9">
    <source>
        <dbReference type="Pfam" id="PF16312"/>
    </source>
</evidence>
<evidence type="ECO:0000256" key="3">
    <source>
        <dbReference type="ARBA" id="ARBA00022771"/>
    </source>
</evidence>
<dbReference type="EMBL" id="RWGY01000004">
    <property type="protein sequence ID" value="TVU47915.1"/>
    <property type="molecule type" value="Genomic_DNA"/>
</dbReference>
<dbReference type="InterPro" id="IPR032881">
    <property type="entry name" value="Oberon-like_PHD"/>
</dbReference>
<dbReference type="GO" id="GO:0010492">
    <property type="term" value="P:maintenance of shoot apical meristem identity"/>
    <property type="evidence" value="ECO:0007669"/>
    <property type="project" value="TreeGrafter"/>
</dbReference>
<gene>
    <name evidence="10" type="ORF">EJB05_07531</name>
</gene>
<protein>
    <submittedName>
        <fullName evidence="10">Uncharacterized protein</fullName>
    </submittedName>
</protein>
<keyword evidence="2" id="KW-0479">Metal-binding</keyword>
<evidence type="ECO:0000313" key="11">
    <source>
        <dbReference type="Proteomes" id="UP000324897"/>
    </source>
</evidence>
<dbReference type="PRINTS" id="PR01544">
    <property type="entry name" value="ARATH130DUF"/>
</dbReference>
<evidence type="ECO:0000256" key="7">
    <source>
        <dbReference type="SAM" id="MobiDB-lite"/>
    </source>
</evidence>
<evidence type="ECO:0000256" key="5">
    <source>
        <dbReference type="ARBA" id="ARBA00023054"/>
    </source>
</evidence>
<organism evidence="10 11">
    <name type="scientific">Eragrostis curvula</name>
    <name type="common">weeping love grass</name>
    <dbReference type="NCBI Taxonomy" id="38414"/>
    <lineage>
        <taxon>Eukaryota</taxon>
        <taxon>Viridiplantae</taxon>
        <taxon>Streptophyta</taxon>
        <taxon>Embryophyta</taxon>
        <taxon>Tracheophyta</taxon>
        <taxon>Spermatophyta</taxon>
        <taxon>Magnoliopsida</taxon>
        <taxon>Liliopsida</taxon>
        <taxon>Poales</taxon>
        <taxon>Poaceae</taxon>
        <taxon>PACMAD clade</taxon>
        <taxon>Chloridoideae</taxon>
        <taxon>Eragrostideae</taxon>
        <taxon>Eragrostidinae</taxon>
        <taxon>Eragrostis</taxon>
    </lineage>
</organism>
<feature type="compositionally biased region" description="Basic and acidic residues" evidence="7">
    <location>
        <begin position="33"/>
        <end position="46"/>
    </location>
</feature>
<feature type="compositionally biased region" description="Basic and acidic residues" evidence="7">
    <location>
        <begin position="567"/>
        <end position="593"/>
    </location>
</feature>
<feature type="region of interest" description="Disordered" evidence="7">
    <location>
        <begin position="1"/>
        <end position="217"/>
    </location>
</feature>
<dbReference type="GO" id="GO:0005634">
    <property type="term" value="C:nucleus"/>
    <property type="evidence" value="ECO:0007669"/>
    <property type="project" value="UniProtKB-SubCell"/>
</dbReference>
<keyword evidence="3" id="KW-0863">Zinc-finger</keyword>
<keyword evidence="11" id="KW-1185">Reference proteome</keyword>
<dbReference type="OrthoDB" id="784473at2759"/>
<dbReference type="InterPro" id="IPR032535">
    <property type="entry name" value="Oberon_CC"/>
</dbReference>
<dbReference type="CDD" id="cd15612">
    <property type="entry name" value="PHD_OBE1_like"/>
    <property type="match status" value="1"/>
</dbReference>
<evidence type="ECO:0000256" key="6">
    <source>
        <dbReference type="ARBA" id="ARBA00023242"/>
    </source>
</evidence>
<name>A0A5J9WIX2_9POAL</name>
<proteinExistence type="predicted"/>
<dbReference type="GO" id="GO:0010468">
    <property type="term" value="P:regulation of gene expression"/>
    <property type="evidence" value="ECO:0007669"/>
    <property type="project" value="TreeGrafter"/>
</dbReference>
<feature type="compositionally biased region" description="Basic and acidic residues" evidence="7">
    <location>
        <begin position="261"/>
        <end position="283"/>
    </location>
</feature>
<accession>A0A5J9WIX2</accession>
<keyword evidence="4" id="KW-0862">Zinc</keyword>
<dbReference type="GO" id="GO:0010078">
    <property type="term" value="P:maintenance of root meristem identity"/>
    <property type="evidence" value="ECO:0007669"/>
    <property type="project" value="TreeGrafter"/>
</dbReference>
<comment type="caution">
    <text evidence="10">The sequence shown here is derived from an EMBL/GenBank/DDBJ whole genome shotgun (WGS) entry which is preliminary data.</text>
</comment>
<dbReference type="Gramene" id="TVU47915">
    <property type="protein sequence ID" value="TVU47915"/>
    <property type="gene ID" value="EJB05_07531"/>
</dbReference>
<feature type="compositionally biased region" description="Basic and acidic residues" evidence="7">
    <location>
        <begin position="181"/>
        <end position="217"/>
    </location>
</feature>
<feature type="non-terminal residue" evidence="10">
    <location>
        <position position="1"/>
    </location>
</feature>
<feature type="domain" description="Oberon-like PHD finger" evidence="8">
    <location>
        <begin position="1025"/>
        <end position="1148"/>
    </location>
</feature>
<feature type="compositionally biased region" description="Pro residues" evidence="7">
    <location>
        <begin position="22"/>
        <end position="31"/>
    </location>
</feature>
<dbReference type="InterPro" id="IPR004082">
    <property type="entry name" value="OBERON"/>
</dbReference>
<dbReference type="PANTHER" id="PTHR21736:SF20">
    <property type="entry name" value="PROTEIN OBERON 4"/>
    <property type="match status" value="1"/>
</dbReference>